<reference evidence="1" key="1">
    <citation type="journal article" date="2014" name="Nat. Commun.">
        <title>The emerging biofuel crop Camelina sativa retains a highly undifferentiated hexaploid genome structure.</title>
        <authorList>
            <person name="Kagale S."/>
            <person name="Koh C."/>
            <person name="Nixon J."/>
            <person name="Bollina V."/>
            <person name="Clarke W.E."/>
            <person name="Tuteja R."/>
            <person name="Spillane C."/>
            <person name="Robinson S.J."/>
            <person name="Links M.G."/>
            <person name="Clarke C."/>
            <person name="Higgins E.E."/>
            <person name="Huebert T."/>
            <person name="Sharpe A.G."/>
            <person name="Parkin I.A."/>
        </authorList>
    </citation>
    <scope>NUCLEOTIDE SEQUENCE [LARGE SCALE GENOMIC DNA]</scope>
    <source>
        <strain evidence="1">cv. DH55</strain>
    </source>
</reference>
<name>A0ABM1QQG9_CAMSA</name>
<accession>A0ABM1QQG9</accession>
<dbReference type="Proteomes" id="UP000694864">
    <property type="component" value="Chromosome 12"/>
</dbReference>
<proteinExistence type="predicted"/>
<reference evidence="2" key="2">
    <citation type="submission" date="2025-08" db="UniProtKB">
        <authorList>
            <consortium name="RefSeq"/>
        </authorList>
    </citation>
    <scope>IDENTIFICATION</scope>
    <source>
        <tissue evidence="2">Leaf</tissue>
    </source>
</reference>
<sequence>MASSRRRSFLPLLRALEHQSGRNPNMMTSKSITLYQPKTLLPLPASKTGWISSFYQPKFPLPASKTGLISSSVSFYQPKFPVKGFSSKSGNGSKEEDDGYKFNETPQETWFKLAKIYARRMVYVLVKKAFEKRKTSLMKFMTKYEEKKNRLLREAKGIEGIGVEVVEYSCFTQACRDFADLYTPIITWLVLGCVTVTTFGLGTYSDWKLQREVDKLWKLQEEANKLMSETSANILDSMYEMEKEYLKDLGELEEKFTKMLEEKFREILEEINREASKKPN</sequence>
<protein>
    <submittedName>
        <fullName evidence="2">Uncharacterized protein LOC104729681</fullName>
    </submittedName>
</protein>
<organism evidence="1 2">
    <name type="scientific">Camelina sativa</name>
    <name type="common">False flax</name>
    <name type="synonym">Myagrum sativum</name>
    <dbReference type="NCBI Taxonomy" id="90675"/>
    <lineage>
        <taxon>Eukaryota</taxon>
        <taxon>Viridiplantae</taxon>
        <taxon>Streptophyta</taxon>
        <taxon>Embryophyta</taxon>
        <taxon>Tracheophyta</taxon>
        <taxon>Spermatophyta</taxon>
        <taxon>Magnoliopsida</taxon>
        <taxon>eudicotyledons</taxon>
        <taxon>Gunneridae</taxon>
        <taxon>Pentapetalae</taxon>
        <taxon>rosids</taxon>
        <taxon>malvids</taxon>
        <taxon>Brassicales</taxon>
        <taxon>Brassicaceae</taxon>
        <taxon>Camelineae</taxon>
        <taxon>Camelina</taxon>
    </lineage>
</organism>
<evidence type="ECO:0000313" key="2">
    <source>
        <dbReference type="RefSeq" id="XP_019089007.1"/>
    </source>
</evidence>
<keyword evidence="1" id="KW-1185">Reference proteome</keyword>
<dbReference type="RefSeq" id="XP_019089007.1">
    <property type="nucleotide sequence ID" value="XM_019233462.1"/>
</dbReference>
<gene>
    <name evidence="2" type="primary">LOC104729681</name>
</gene>
<evidence type="ECO:0000313" key="1">
    <source>
        <dbReference type="Proteomes" id="UP000694864"/>
    </source>
</evidence>
<dbReference type="GeneID" id="104729681"/>